<dbReference type="EMBL" id="PSQE01000002">
    <property type="protein sequence ID" value="RHN75971.1"/>
    <property type="molecule type" value="Genomic_DNA"/>
</dbReference>
<proteinExistence type="predicted"/>
<dbReference type="Proteomes" id="UP000265566">
    <property type="component" value="Chromosome 2"/>
</dbReference>
<dbReference type="Gramene" id="rna12236">
    <property type="protein sequence ID" value="RHN75971.1"/>
    <property type="gene ID" value="gene12236"/>
</dbReference>
<feature type="compositionally biased region" description="Basic and acidic residues" evidence="1">
    <location>
        <begin position="51"/>
        <end position="75"/>
    </location>
</feature>
<organism evidence="3 4">
    <name type="scientific">Medicago truncatula</name>
    <name type="common">Barrel medic</name>
    <name type="synonym">Medicago tribuloides</name>
    <dbReference type="NCBI Taxonomy" id="3880"/>
    <lineage>
        <taxon>Eukaryota</taxon>
        <taxon>Viridiplantae</taxon>
        <taxon>Streptophyta</taxon>
        <taxon>Embryophyta</taxon>
        <taxon>Tracheophyta</taxon>
        <taxon>Spermatophyta</taxon>
        <taxon>Magnoliopsida</taxon>
        <taxon>eudicotyledons</taxon>
        <taxon>Gunneridae</taxon>
        <taxon>Pentapetalae</taxon>
        <taxon>rosids</taxon>
        <taxon>fabids</taxon>
        <taxon>Fabales</taxon>
        <taxon>Fabaceae</taxon>
        <taxon>Papilionoideae</taxon>
        <taxon>50 kb inversion clade</taxon>
        <taxon>NPAAA clade</taxon>
        <taxon>Hologalegina</taxon>
        <taxon>IRL clade</taxon>
        <taxon>Trifolieae</taxon>
        <taxon>Medicago</taxon>
    </lineage>
</organism>
<dbReference type="AlphaFoldDB" id="A0A396JGY4"/>
<gene>
    <name evidence="3" type="ORF">MtrunA17_Chr2g0326951</name>
</gene>
<sequence>MEEGIDVGRGHKTHYKTLHLQNNDKIKGKAKEHMNISNNNVDDQPSSKSGIKADKSQGNDVESEKNGRVHNESRGLHVSLKPQMTKLCEVLLLPDNVKTMVDNFLEYVMNNHHFNMESVSILQAFQISLIWTAASLLRHKVEHKASLTLAKQYLNFDCNQTDVDHSGTGG</sequence>
<feature type="compositionally biased region" description="Polar residues" evidence="1">
    <location>
        <begin position="36"/>
        <end position="49"/>
    </location>
</feature>
<evidence type="ECO:0000256" key="1">
    <source>
        <dbReference type="SAM" id="MobiDB-lite"/>
    </source>
</evidence>
<comment type="caution">
    <text evidence="3">The sequence shown here is derived from an EMBL/GenBank/DDBJ whole genome shotgun (WGS) entry which is preliminary data.</text>
</comment>
<feature type="region of interest" description="Disordered" evidence="1">
    <location>
        <begin position="36"/>
        <end position="75"/>
    </location>
</feature>
<reference evidence="4" key="1">
    <citation type="journal article" date="2018" name="Nat. Plants">
        <title>Whole-genome landscape of Medicago truncatula symbiotic genes.</title>
        <authorList>
            <person name="Pecrix Y."/>
            <person name="Staton S.E."/>
            <person name="Sallet E."/>
            <person name="Lelandais-Briere C."/>
            <person name="Moreau S."/>
            <person name="Carrere S."/>
            <person name="Blein T."/>
            <person name="Jardinaud M.F."/>
            <person name="Latrasse D."/>
            <person name="Zouine M."/>
            <person name="Zahm M."/>
            <person name="Kreplak J."/>
            <person name="Mayjonade B."/>
            <person name="Satge C."/>
            <person name="Perez M."/>
            <person name="Cauet S."/>
            <person name="Marande W."/>
            <person name="Chantry-Darmon C."/>
            <person name="Lopez-Roques C."/>
            <person name="Bouchez O."/>
            <person name="Berard A."/>
            <person name="Debelle F."/>
            <person name="Munos S."/>
            <person name="Bendahmane A."/>
            <person name="Berges H."/>
            <person name="Niebel A."/>
            <person name="Buitink J."/>
            <person name="Frugier F."/>
            <person name="Benhamed M."/>
            <person name="Crespi M."/>
            <person name="Gouzy J."/>
            <person name="Gamas P."/>
        </authorList>
    </citation>
    <scope>NUCLEOTIDE SEQUENCE [LARGE SCALE GENOMIC DNA]</scope>
    <source>
        <strain evidence="4">cv. Jemalong A17</strain>
    </source>
</reference>
<feature type="region of interest" description="Disordered" evidence="1">
    <location>
        <begin position="1"/>
        <end position="22"/>
    </location>
</feature>
<dbReference type="GO" id="GO:0031507">
    <property type="term" value="P:heterochromatin formation"/>
    <property type="evidence" value="ECO:0007669"/>
    <property type="project" value="InterPro"/>
</dbReference>
<dbReference type="InterPro" id="IPR056882">
    <property type="entry name" value="MOM1_dom"/>
</dbReference>
<dbReference type="PANTHER" id="PTHR35116:SF9">
    <property type="entry name" value="HELICASE MOM1"/>
    <property type="match status" value="1"/>
</dbReference>
<feature type="domain" description="MOM1 alpha-helical" evidence="2">
    <location>
        <begin position="70"/>
        <end position="164"/>
    </location>
</feature>
<evidence type="ECO:0000259" key="2">
    <source>
        <dbReference type="Pfam" id="PF25029"/>
    </source>
</evidence>
<dbReference type="InterPro" id="IPR039322">
    <property type="entry name" value="MOM1"/>
</dbReference>
<dbReference type="Pfam" id="PF25029">
    <property type="entry name" value="MOM1"/>
    <property type="match status" value="1"/>
</dbReference>
<name>A0A396JGY4_MEDTR</name>
<evidence type="ECO:0000313" key="4">
    <source>
        <dbReference type="Proteomes" id="UP000265566"/>
    </source>
</evidence>
<accession>A0A396JGY4</accession>
<protein>
    <recommendedName>
        <fullName evidence="2">MOM1 alpha-helical domain-containing protein</fullName>
    </recommendedName>
</protein>
<dbReference type="PANTHER" id="PTHR35116">
    <property type="entry name" value="HELICASE PROTEIN MOM1"/>
    <property type="match status" value="1"/>
</dbReference>
<evidence type="ECO:0000313" key="3">
    <source>
        <dbReference type="EMBL" id="RHN75971.1"/>
    </source>
</evidence>